<dbReference type="Gene3D" id="2.30.30.100">
    <property type="match status" value="1"/>
</dbReference>
<evidence type="ECO:0000256" key="2">
    <source>
        <dbReference type="ARBA" id="ARBA00022723"/>
    </source>
</evidence>
<dbReference type="InterPro" id="IPR010920">
    <property type="entry name" value="LSM_dom_sf"/>
</dbReference>
<name>A0A2B7YC20_9EURO</name>
<dbReference type="SMART" id="SM00651">
    <property type="entry name" value="Sm"/>
    <property type="match status" value="1"/>
</dbReference>
<protein>
    <recommendedName>
        <fullName evidence="5">Sm protein F</fullName>
    </recommendedName>
</protein>
<dbReference type="CDD" id="cd01722">
    <property type="entry name" value="Sm_F"/>
    <property type="match status" value="1"/>
</dbReference>
<evidence type="ECO:0000313" key="8">
    <source>
        <dbReference type="Proteomes" id="UP000223968"/>
    </source>
</evidence>
<dbReference type="GO" id="GO:0008270">
    <property type="term" value="F:zinc ion binding"/>
    <property type="evidence" value="ECO:0007669"/>
    <property type="project" value="TreeGrafter"/>
</dbReference>
<evidence type="ECO:0000256" key="3">
    <source>
        <dbReference type="ARBA" id="ARBA00022833"/>
    </source>
</evidence>
<keyword evidence="3" id="KW-0862">Zinc</keyword>
<keyword evidence="2" id="KW-0479">Metal-binding</keyword>
<dbReference type="Pfam" id="PF01423">
    <property type="entry name" value="LSM"/>
    <property type="match status" value="1"/>
</dbReference>
<dbReference type="Pfam" id="PF05907">
    <property type="entry name" value="CXXC_Zn-b_euk"/>
    <property type="match status" value="1"/>
</dbReference>
<dbReference type="PANTHER" id="PTHR12857:SF0">
    <property type="entry name" value="CXXC MOTIF CONTAINING ZINC BINDING PROTEIN"/>
    <property type="match status" value="1"/>
</dbReference>
<dbReference type="InterPro" id="IPR034100">
    <property type="entry name" value="Sm_F"/>
</dbReference>
<evidence type="ECO:0000256" key="5">
    <source>
        <dbReference type="ARBA" id="ARBA00030144"/>
    </source>
</evidence>
<dbReference type="InterPro" id="IPR008584">
    <property type="entry name" value="CXXC_Zn-binding_euk"/>
</dbReference>
<evidence type="ECO:0000256" key="1">
    <source>
        <dbReference type="ARBA" id="ARBA00007818"/>
    </source>
</evidence>
<dbReference type="Proteomes" id="UP000223968">
    <property type="component" value="Unassembled WGS sequence"/>
</dbReference>
<evidence type="ECO:0000256" key="4">
    <source>
        <dbReference type="ARBA" id="ARBA00025892"/>
    </source>
</evidence>
<evidence type="ECO:0000313" key="7">
    <source>
        <dbReference type="EMBL" id="PGH18448.1"/>
    </source>
</evidence>
<sequence>MYSLILTAELAGVTDLRPKDTEEHPYFYTFKVQCTSCREVHPNWEKLEVPGSRGEANFVWKCRLCTRTHSASMMTTPSAYEESKGKGQKVIDFDCRGLEFTEFKADGEWEAKGVESSTPFSSIDLSDGEWYDYDEKAGEEVSIKDFVPLNPRPMLQSLINEDIIVRLKWGQTEYKGQLVSVDSYMNIQLANTEEFLEGKSTGSLGQVLIRCNNVLWISAAKGVEMKDVKMSD</sequence>
<dbReference type="OrthoDB" id="10248838at2759"/>
<dbReference type="InterPro" id="IPR047575">
    <property type="entry name" value="Sm"/>
</dbReference>
<dbReference type="AlphaFoldDB" id="A0A2B7YC20"/>
<dbReference type="InterPro" id="IPR001163">
    <property type="entry name" value="Sm_dom_euk/arc"/>
</dbReference>
<gene>
    <name evidence="7" type="ORF">AJ79_00518</name>
</gene>
<comment type="caution">
    <text evidence="7">The sequence shown here is derived from an EMBL/GenBank/DDBJ whole genome shotgun (WGS) entry which is preliminary data.</text>
</comment>
<reference evidence="7 8" key="1">
    <citation type="submission" date="2017-10" db="EMBL/GenBank/DDBJ databases">
        <title>Comparative genomics in systemic dimorphic fungi from Ajellomycetaceae.</title>
        <authorList>
            <person name="Munoz J.F."/>
            <person name="Mcewen J.G."/>
            <person name="Clay O.K."/>
            <person name="Cuomo C.A."/>
        </authorList>
    </citation>
    <scope>NUCLEOTIDE SEQUENCE [LARGE SCALE GENOMIC DNA]</scope>
    <source>
        <strain evidence="7 8">UAMH5409</strain>
    </source>
</reference>
<dbReference type="GO" id="GO:0005681">
    <property type="term" value="C:spliceosomal complex"/>
    <property type="evidence" value="ECO:0007669"/>
    <property type="project" value="InterPro"/>
</dbReference>
<comment type="similarity">
    <text evidence="1">Belongs to the UPF0587 family.</text>
</comment>
<keyword evidence="8" id="KW-1185">Reference proteome</keyword>
<dbReference type="SUPFAM" id="SSF141678">
    <property type="entry name" value="MAL13P1.257-like"/>
    <property type="match status" value="1"/>
</dbReference>
<dbReference type="GO" id="GO:0003723">
    <property type="term" value="F:RNA binding"/>
    <property type="evidence" value="ECO:0007669"/>
    <property type="project" value="InterPro"/>
</dbReference>
<dbReference type="SUPFAM" id="SSF50182">
    <property type="entry name" value="Sm-like ribonucleoproteins"/>
    <property type="match status" value="1"/>
</dbReference>
<dbReference type="PANTHER" id="PTHR12857">
    <property type="entry name" value="CXXC MOTIF CONTAINING ZINC BINDING PROTEIN"/>
    <property type="match status" value="1"/>
</dbReference>
<proteinExistence type="inferred from homology"/>
<comment type="subunit">
    <text evidence="4">Component of the heptameric LSM1-LSM7 complex, which consists of LSM1, LSM2, LSM3, LSM4, LSM5, LSM6 and LSM7. Component of the heptameric LSM2-LSM8 complex, which consists of LSM2, LSM3, LSM4, LSM5, LSM6, LSM7 and LSM8. The LSm subunits form a seven-membered ring structure with a doughnut shape.</text>
</comment>
<organism evidence="7 8">
    <name type="scientific">Helicocarpus griseus UAMH5409</name>
    <dbReference type="NCBI Taxonomy" id="1447875"/>
    <lineage>
        <taxon>Eukaryota</taxon>
        <taxon>Fungi</taxon>
        <taxon>Dikarya</taxon>
        <taxon>Ascomycota</taxon>
        <taxon>Pezizomycotina</taxon>
        <taxon>Eurotiomycetes</taxon>
        <taxon>Eurotiomycetidae</taxon>
        <taxon>Onygenales</taxon>
        <taxon>Ajellomycetaceae</taxon>
        <taxon>Helicocarpus</taxon>
    </lineage>
</organism>
<evidence type="ECO:0000259" key="6">
    <source>
        <dbReference type="PROSITE" id="PS52002"/>
    </source>
</evidence>
<accession>A0A2B7YC20</accession>
<dbReference type="EMBL" id="PDNB01000004">
    <property type="protein sequence ID" value="PGH18448.1"/>
    <property type="molecule type" value="Genomic_DNA"/>
</dbReference>
<dbReference type="PROSITE" id="PS52002">
    <property type="entry name" value="SM"/>
    <property type="match status" value="1"/>
</dbReference>
<dbReference type="STRING" id="1447875.A0A2B7YC20"/>
<dbReference type="GO" id="GO:0000398">
    <property type="term" value="P:mRNA splicing, via spliceosome"/>
    <property type="evidence" value="ECO:0007669"/>
    <property type="project" value="InterPro"/>
</dbReference>
<feature type="domain" description="Sm" evidence="6">
    <location>
        <begin position="150"/>
        <end position="223"/>
    </location>
</feature>